<accession>A0AAV6PDV4</accession>
<dbReference type="Proteomes" id="UP000693946">
    <property type="component" value="Unassembled WGS sequence"/>
</dbReference>
<protein>
    <submittedName>
        <fullName evidence="1">Uncharacterized protein</fullName>
    </submittedName>
</protein>
<dbReference type="EMBL" id="JAGKHQ010001682">
    <property type="protein sequence ID" value="KAG7454006.1"/>
    <property type="molecule type" value="Genomic_DNA"/>
</dbReference>
<organism evidence="1 2">
    <name type="scientific">Solea senegalensis</name>
    <name type="common">Senegalese sole</name>
    <dbReference type="NCBI Taxonomy" id="28829"/>
    <lineage>
        <taxon>Eukaryota</taxon>
        <taxon>Metazoa</taxon>
        <taxon>Chordata</taxon>
        <taxon>Craniata</taxon>
        <taxon>Vertebrata</taxon>
        <taxon>Euteleostomi</taxon>
        <taxon>Actinopterygii</taxon>
        <taxon>Neopterygii</taxon>
        <taxon>Teleostei</taxon>
        <taxon>Neoteleostei</taxon>
        <taxon>Acanthomorphata</taxon>
        <taxon>Carangaria</taxon>
        <taxon>Pleuronectiformes</taxon>
        <taxon>Pleuronectoidei</taxon>
        <taxon>Soleidae</taxon>
        <taxon>Solea</taxon>
    </lineage>
</organism>
<evidence type="ECO:0000313" key="2">
    <source>
        <dbReference type="Proteomes" id="UP000693946"/>
    </source>
</evidence>
<evidence type="ECO:0000313" key="1">
    <source>
        <dbReference type="EMBL" id="KAG7454006.1"/>
    </source>
</evidence>
<keyword evidence="2" id="KW-1185">Reference proteome</keyword>
<gene>
    <name evidence="1" type="ORF">JOB18_001027</name>
</gene>
<sequence length="93" mass="10735">MLAPPPAEDIDLLSTWWQWSYMMSHVLSGAQYLFKTEYPEKTTTDECGRSFLWRSVSNKLHHVTTLSSTSLPLPVFDINTSWSRMTSDMSMTQ</sequence>
<name>A0AAV6PDV4_SOLSE</name>
<dbReference type="AlphaFoldDB" id="A0AAV6PDV4"/>
<comment type="caution">
    <text evidence="1">The sequence shown here is derived from an EMBL/GenBank/DDBJ whole genome shotgun (WGS) entry which is preliminary data.</text>
</comment>
<reference evidence="1 2" key="1">
    <citation type="journal article" date="2021" name="Sci. Rep.">
        <title>Chromosome anchoring in Senegalese sole (Solea senegalensis) reveals sex-associated markers and genome rearrangements in flatfish.</title>
        <authorList>
            <person name="Guerrero-Cozar I."/>
            <person name="Gomez-Garrido J."/>
            <person name="Berbel C."/>
            <person name="Martinez-Blanch J.F."/>
            <person name="Alioto T."/>
            <person name="Claros M.G."/>
            <person name="Gagnaire P.A."/>
            <person name="Manchado M."/>
        </authorList>
    </citation>
    <scope>NUCLEOTIDE SEQUENCE [LARGE SCALE GENOMIC DNA]</scope>
    <source>
        <strain evidence="1">Sse05_10M</strain>
    </source>
</reference>
<proteinExistence type="predicted"/>